<protein>
    <submittedName>
        <fullName evidence="1">Uncharacterized protein</fullName>
    </submittedName>
</protein>
<proteinExistence type="predicted"/>
<accession>A0AAV2LUD0</accession>
<organism evidence="1 2">
    <name type="scientific">Knipowitschia caucasica</name>
    <name type="common">Caucasian dwarf goby</name>
    <name type="synonym">Pomatoschistus caucasicus</name>
    <dbReference type="NCBI Taxonomy" id="637954"/>
    <lineage>
        <taxon>Eukaryota</taxon>
        <taxon>Metazoa</taxon>
        <taxon>Chordata</taxon>
        <taxon>Craniata</taxon>
        <taxon>Vertebrata</taxon>
        <taxon>Euteleostomi</taxon>
        <taxon>Actinopterygii</taxon>
        <taxon>Neopterygii</taxon>
        <taxon>Teleostei</taxon>
        <taxon>Neoteleostei</taxon>
        <taxon>Acanthomorphata</taxon>
        <taxon>Gobiaria</taxon>
        <taxon>Gobiiformes</taxon>
        <taxon>Gobioidei</taxon>
        <taxon>Gobiidae</taxon>
        <taxon>Gobiinae</taxon>
        <taxon>Knipowitschia</taxon>
    </lineage>
</organism>
<evidence type="ECO:0000313" key="1">
    <source>
        <dbReference type="EMBL" id="CAL1604443.1"/>
    </source>
</evidence>
<name>A0AAV2LUD0_KNICA</name>
<evidence type="ECO:0000313" key="2">
    <source>
        <dbReference type="Proteomes" id="UP001497482"/>
    </source>
</evidence>
<sequence>MVEQIQLARSHRLGQRREGASRSRPIVTKLLDPRHKAIVMGNARELKGTGLSLSNQFPPDILRRRRLLQPVFTEARTAGRRAKLSIDKLYIDGELYRNAKLTYWLTGGNQRHADEEIEVNTVAQ</sequence>
<dbReference type="AlphaFoldDB" id="A0AAV2LUD0"/>
<keyword evidence="2" id="KW-1185">Reference proteome</keyword>
<dbReference type="EMBL" id="OZ035826">
    <property type="protein sequence ID" value="CAL1604443.1"/>
    <property type="molecule type" value="Genomic_DNA"/>
</dbReference>
<gene>
    <name evidence="1" type="ORF">KC01_LOCUS31952</name>
</gene>
<reference evidence="1 2" key="1">
    <citation type="submission" date="2024-04" db="EMBL/GenBank/DDBJ databases">
        <authorList>
            <person name="Waldvogel A.-M."/>
            <person name="Schoenle A."/>
        </authorList>
    </citation>
    <scope>NUCLEOTIDE SEQUENCE [LARGE SCALE GENOMIC DNA]</scope>
</reference>
<dbReference type="Proteomes" id="UP001497482">
    <property type="component" value="Chromosome 4"/>
</dbReference>